<dbReference type="PANTHER" id="PTHR46382">
    <property type="entry name" value="PHOSPHATIDATE CYTIDYLYLTRANSFERASE"/>
    <property type="match status" value="1"/>
</dbReference>
<feature type="transmembrane region" description="Helical" evidence="19">
    <location>
        <begin position="129"/>
        <end position="148"/>
    </location>
</feature>
<keyword evidence="16" id="KW-0594">Phospholipid biosynthesis</keyword>
<dbReference type="STRING" id="657014.SAMN04488092_101458"/>
<evidence type="ECO:0000256" key="18">
    <source>
        <dbReference type="RuleBase" id="RU003938"/>
    </source>
</evidence>
<evidence type="ECO:0000256" key="2">
    <source>
        <dbReference type="ARBA" id="ARBA00004651"/>
    </source>
</evidence>
<keyword evidence="9" id="KW-0444">Lipid biosynthesis</keyword>
<evidence type="ECO:0000256" key="5">
    <source>
        <dbReference type="ARBA" id="ARBA00010185"/>
    </source>
</evidence>
<feature type="transmembrane region" description="Helical" evidence="19">
    <location>
        <begin position="104"/>
        <end position="123"/>
    </location>
</feature>
<dbReference type="GO" id="GO:0016024">
    <property type="term" value="P:CDP-diacylglycerol biosynthetic process"/>
    <property type="evidence" value="ECO:0007669"/>
    <property type="project" value="UniProtKB-UniPathway"/>
</dbReference>
<dbReference type="EC" id="2.7.7.41" evidence="6 18"/>
<keyword evidence="13 19" id="KW-1133">Transmembrane helix</keyword>
<comment type="subcellular location">
    <subcellularLocation>
        <location evidence="2">Cell membrane</location>
        <topology evidence="2">Multi-pass membrane protein</topology>
    </subcellularLocation>
</comment>
<keyword evidence="10 18" id="KW-0808">Transferase</keyword>
<evidence type="ECO:0000256" key="12">
    <source>
        <dbReference type="ARBA" id="ARBA00022695"/>
    </source>
</evidence>
<accession>A0A1H8ZIF9</accession>
<dbReference type="Pfam" id="PF01148">
    <property type="entry name" value="CTP_transf_1"/>
    <property type="match status" value="1"/>
</dbReference>
<evidence type="ECO:0000256" key="15">
    <source>
        <dbReference type="ARBA" id="ARBA00023136"/>
    </source>
</evidence>
<keyword evidence="8" id="KW-1003">Cell membrane</keyword>
<dbReference type="EMBL" id="FOEP01000001">
    <property type="protein sequence ID" value="SEP64115.1"/>
    <property type="molecule type" value="Genomic_DNA"/>
</dbReference>
<dbReference type="RefSeq" id="WP_090267729.1">
    <property type="nucleotide sequence ID" value="NZ_FOEP01000001.1"/>
</dbReference>
<keyword evidence="12 18" id="KW-0548">Nucleotidyltransferase</keyword>
<dbReference type="PANTHER" id="PTHR46382:SF1">
    <property type="entry name" value="PHOSPHATIDATE CYTIDYLYLTRANSFERASE"/>
    <property type="match status" value="1"/>
</dbReference>
<feature type="transmembrane region" description="Helical" evidence="19">
    <location>
        <begin position="14"/>
        <end position="47"/>
    </location>
</feature>
<evidence type="ECO:0000313" key="21">
    <source>
        <dbReference type="Proteomes" id="UP000198634"/>
    </source>
</evidence>
<organism evidence="20 21">
    <name type="scientific">Thalassovita taeanensis</name>
    <dbReference type="NCBI Taxonomy" id="657014"/>
    <lineage>
        <taxon>Bacteria</taxon>
        <taxon>Pseudomonadati</taxon>
        <taxon>Pseudomonadota</taxon>
        <taxon>Alphaproteobacteria</taxon>
        <taxon>Rhodobacterales</taxon>
        <taxon>Roseobacteraceae</taxon>
        <taxon>Thalassovita</taxon>
    </lineage>
</organism>
<evidence type="ECO:0000256" key="17">
    <source>
        <dbReference type="ARBA" id="ARBA00023264"/>
    </source>
</evidence>
<proteinExistence type="inferred from homology"/>
<keyword evidence="17" id="KW-1208">Phospholipid metabolism</keyword>
<gene>
    <name evidence="20" type="ORF">SAMN04488092_101458</name>
</gene>
<dbReference type="PROSITE" id="PS01315">
    <property type="entry name" value="CDS"/>
    <property type="match status" value="1"/>
</dbReference>
<evidence type="ECO:0000256" key="10">
    <source>
        <dbReference type="ARBA" id="ARBA00022679"/>
    </source>
</evidence>
<evidence type="ECO:0000256" key="1">
    <source>
        <dbReference type="ARBA" id="ARBA00001698"/>
    </source>
</evidence>
<evidence type="ECO:0000256" key="9">
    <source>
        <dbReference type="ARBA" id="ARBA00022516"/>
    </source>
</evidence>
<dbReference type="Proteomes" id="UP000198634">
    <property type="component" value="Unassembled WGS sequence"/>
</dbReference>
<dbReference type="InterPro" id="IPR000374">
    <property type="entry name" value="PC_trans"/>
</dbReference>
<dbReference type="OrthoDB" id="9799199at2"/>
<evidence type="ECO:0000256" key="4">
    <source>
        <dbReference type="ARBA" id="ARBA00005189"/>
    </source>
</evidence>
<keyword evidence="21" id="KW-1185">Reference proteome</keyword>
<evidence type="ECO:0000256" key="11">
    <source>
        <dbReference type="ARBA" id="ARBA00022692"/>
    </source>
</evidence>
<dbReference type="AlphaFoldDB" id="A0A1H8ZIF9"/>
<dbReference type="GO" id="GO:0004605">
    <property type="term" value="F:phosphatidate cytidylyltransferase activity"/>
    <property type="evidence" value="ECO:0007669"/>
    <property type="project" value="UniProtKB-EC"/>
</dbReference>
<sequence length="263" mass="27053">MTAPSKWDDLRPRVLSAVALVAIGGAGIWLGGTAFLLMISVLCGVMLWELMRMLAPETPSSALSVGLLGAVVVAAVAYVPVSAILPMVLAVALVGMGWAGTNKLIWLAYAPVILLSGVSALILRENHGLFWVLWLVLVVIASDVAGYFAGRMIGGPKFWPRVSPKKTWSGTIAGWGGAALVGAWFMANSAAGPGLIAVSVGMALAAQLGDIAESAIKRHAGVKDSSALIPGHGGFLDRFDAMLGALLLALFAGLLMGFPPGAV</sequence>
<evidence type="ECO:0000256" key="16">
    <source>
        <dbReference type="ARBA" id="ARBA00023209"/>
    </source>
</evidence>
<feature type="transmembrane region" description="Helical" evidence="19">
    <location>
        <begin position="168"/>
        <end position="185"/>
    </location>
</feature>
<comment type="pathway">
    <text evidence="3 18">Phospholipid metabolism; CDP-diacylglycerol biosynthesis; CDP-diacylglycerol from sn-glycerol 3-phosphate: step 3/3.</text>
</comment>
<evidence type="ECO:0000256" key="8">
    <source>
        <dbReference type="ARBA" id="ARBA00022475"/>
    </source>
</evidence>
<dbReference type="GO" id="GO:0005886">
    <property type="term" value="C:plasma membrane"/>
    <property type="evidence" value="ECO:0007669"/>
    <property type="project" value="UniProtKB-SubCell"/>
</dbReference>
<evidence type="ECO:0000313" key="20">
    <source>
        <dbReference type="EMBL" id="SEP64115.1"/>
    </source>
</evidence>
<comment type="similarity">
    <text evidence="5 18">Belongs to the CDS family.</text>
</comment>
<evidence type="ECO:0000256" key="13">
    <source>
        <dbReference type="ARBA" id="ARBA00022989"/>
    </source>
</evidence>
<evidence type="ECO:0000256" key="7">
    <source>
        <dbReference type="ARBA" id="ARBA00019373"/>
    </source>
</evidence>
<keyword evidence="15 19" id="KW-0472">Membrane</keyword>
<name>A0A1H8ZIF9_9RHOB</name>
<reference evidence="20 21" key="1">
    <citation type="submission" date="2016-10" db="EMBL/GenBank/DDBJ databases">
        <authorList>
            <person name="de Groot N.N."/>
        </authorList>
    </citation>
    <scope>NUCLEOTIDE SEQUENCE [LARGE SCALE GENOMIC DNA]</scope>
    <source>
        <strain evidence="20 21">DSM 22007</strain>
    </source>
</reference>
<dbReference type="UniPathway" id="UPA00557">
    <property type="reaction ID" value="UER00614"/>
</dbReference>
<comment type="catalytic activity">
    <reaction evidence="1 18">
        <text>a 1,2-diacyl-sn-glycero-3-phosphate + CTP + H(+) = a CDP-1,2-diacyl-sn-glycerol + diphosphate</text>
        <dbReference type="Rhea" id="RHEA:16229"/>
        <dbReference type="ChEBI" id="CHEBI:15378"/>
        <dbReference type="ChEBI" id="CHEBI:33019"/>
        <dbReference type="ChEBI" id="CHEBI:37563"/>
        <dbReference type="ChEBI" id="CHEBI:58332"/>
        <dbReference type="ChEBI" id="CHEBI:58608"/>
        <dbReference type="EC" id="2.7.7.41"/>
    </reaction>
</comment>
<feature type="transmembrane region" description="Helical" evidence="19">
    <location>
        <begin position="239"/>
        <end position="258"/>
    </location>
</feature>
<evidence type="ECO:0000256" key="14">
    <source>
        <dbReference type="ARBA" id="ARBA00023098"/>
    </source>
</evidence>
<protein>
    <recommendedName>
        <fullName evidence="7 18">Phosphatidate cytidylyltransferase</fullName>
        <ecNumber evidence="6 18">2.7.7.41</ecNumber>
    </recommendedName>
</protein>
<feature type="transmembrane region" description="Helical" evidence="19">
    <location>
        <begin position="67"/>
        <end position="92"/>
    </location>
</feature>
<comment type="pathway">
    <text evidence="4">Lipid metabolism.</text>
</comment>
<evidence type="ECO:0000256" key="3">
    <source>
        <dbReference type="ARBA" id="ARBA00005119"/>
    </source>
</evidence>
<keyword evidence="14" id="KW-0443">Lipid metabolism</keyword>
<evidence type="ECO:0000256" key="19">
    <source>
        <dbReference type="SAM" id="Phobius"/>
    </source>
</evidence>
<evidence type="ECO:0000256" key="6">
    <source>
        <dbReference type="ARBA" id="ARBA00012487"/>
    </source>
</evidence>
<keyword evidence="11 18" id="KW-0812">Transmembrane</keyword>